<evidence type="ECO:0000313" key="8">
    <source>
        <dbReference type="Proteomes" id="UP001602370"/>
    </source>
</evidence>
<name>A0ABW6Y364_9ACTN</name>
<evidence type="ECO:0000256" key="4">
    <source>
        <dbReference type="ARBA" id="ARBA00023125"/>
    </source>
</evidence>
<dbReference type="SUPFAM" id="SSF88946">
    <property type="entry name" value="Sigma2 domain of RNA polymerase sigma factors"/>
    <property type="match status" value="1"/>
</dbReference>
<dbReference type="InterPro" id="IPR013325">
    <property type="entry name" value="RNA_pol_sigma_r2"/>
</dbReference>
<gene>
    <name evidence="7" type="ORF">ACFY8C_38580</name>
</gene>
<dbReference type="InterPro" id="IPR013249">
    <property type="entry name" value="RNA_pol_sigma70_r4_t2"/>
</dbReference>
<dbReference type="Proteomes" id="UP001602370">
    <property type="component" value="Unassembled WGS sequence"/>
</dbReference>
<protein>
    <submittedName>
        <fullName evidence="7">RNA polymerase sigma factor</fullName>
    </submittedName>
</protein>
<evidence type="ECO:0000313" key="7">
    <source>
        <dbReference type="EMBL" id="MFF5924190.1"/>
    </source>
</evidence>
<reference evidence="7 8" key="1">
    <citation type="submission" date="2024-10" db="EMBL/GenBank/DDBJ databases">
        <title>The Natural Products Discovery Center: Release of the First 8490 Sequenced Strains for Exploring Actinobacteria Biosynthetic Diversity.</title>
        <authorList>
            <person name="Kalkreuter E."/>
            <person name="Kautsar S.A."/>
            <person name="Yang D."/>
            <person name="Bader C.D."/>
            <person name="Teijaro C.N."/>
            <person name="Fluegel L."/>
            <person name="Davis C.M."/>
            <person name="Simpson J.R."/>
            <person name="Lauterbach L."/>
            <person name="Steele A.D."/>
            <person name="Gui C."/>
            <person name="Meng S."/>
            <person name="Li G."/>
            <person name="Viehrig K."/>
            <person name="Ye F."/>
            <person name="Su P."/>
            <person name="Kiefer A.F."/>
            <person name="Nichols A."/>
            <person name="Cepeda A.J."/>
            <person name="Yan W."/>
            <person name="Fan B."/>
            <person name="Jiang Y."/>
            <person name="Adhikari A."/>
            <person name="Zheng C.-J."/>
            <person name="Schuster L."/>
            <person name="Cowan T.M."/>
            <person name="Smanski M.J."/>
            <person name="Chevrette M.G."/>
            <person name="De Carvalho L.P.S."/>
            <person name="Shen B."/>
        </authorList>
    </citation>
    <scope>NUCLEOTIDE SEQUENCE [LARGE SCALE GENOMIC DNA]</scope>
    <source>
        <strain evidence="7 8">NPDC012605</strain>
    </source>
</reference>
<evidence type="ECO:0000256" key="2">
    <source>
        <dbReference type="ARBA" id="ARBA00023015"/>
    </source>
</evidence>
<dbReference type="Pfam" id="PF08281">
    <property type="entry name" value="Sigma70_r4_2"/>
    <property type="match status" value="1"/>
</dbReference>
<evidence type="ECO:0000256" key="3">
    <source>
        <dbReference type="ARBA" id="ARBA00023082"/>
    </source>
</evidence>
<dbReference type="SUPFAM" id="SSF88659">
    <property type="entry name" value="Sigma3 and sigma4 domains of RNA polymerase sigma factors"/>
    <property type="match status" value="1"/>
</dbReference>
<accession>A0ABW6Y364</accession>
<feature type="domain" description="HTH luxR-type" evidence="6">
    <location>
        <begin position="131"/>
        <end position="179"/>
    </location>
</feature>
<keyword evidence="2" id="KW-0805">Transcription regulation</keyword>
<dbReference type="Gene3D" id="1.10.1740.10">
    <property type="match status" value="1"/>
</dbReference>
<dbReference type="InterPro" id="IPR039425">
    <property type="entry name" value="RNA_pol_sigma-70-like"/>
</dbReference>
<evidence type="ECO:0000256" key="1">
    <source>
        <dbReference type="ARBA" id="ARBA00010641"/>
    </source>
</evidence>
<keyword evidence="4" id="KW-0238">DNA-binding</keyword>
<dbReference type="EMBL" id="JBIBDZ010000019">
    <property type="protein sequence ID" value="MFF5924190.1"/>
    <property type="molecule type" value="Genomic_DNA"/>
</dbReference>
<dbReference type="InterPro" id="IPR036388">
    <property type="entry name" value="WH-like_DNA-bd_sf"/>
</dbReference>
<dbReference type="InterPro" id="IPR014284">
    <property type="entry name" value="RNA_pol_sigma-70_dom"/>
</dbReference>
<comment type="similarity">
    <text evidence="1">Belongs to the sigma-70 factor family. ECF subfamily.</text>
</comment>
<dbReference type="NCBIfam" id="TIGR02937">
    <property type="entry name" value="sigma70-ECF"/>
    <property type="match status" value="1"/>
</dbReference>
<dbReference type="Pfam" id="PF04542">
    <property type="entry name" value="Sigma70_r2"/>
    <property type="match status" value="1"/>
</dbReference>
<organism evidence="7 8">
    <name type="scientific">Streptomyces flavochromogenes</name>
    <dbReference type="NCBI Taxonomy" id="68199"/>
    <lineage>
        <taxon>Bacteria</taxon>
        <taxon>Bacillati</taxon>
        <taxon>Actinomycetota</taxon>
        <taxon>Actinomycetes</taxon>
        <taxon>Kitasatosporales</taxon>
        <taxon>Streptomycetaceae</taxon>
        <taxon>Streptomyces</taxon>
    </lineage>
</organism>
<evidence type="ECO:0000259" key="6">
    <source>
        <dbReference type="SMART" id="SM00421"/>
    </source>
</evidence>
<evidence type="ECO:0000256" key="5">
    <source>
        <dbReference type="ARBA" id="ARBA00023163"/>
    </source>
</evidence>
<comment type="caution">
    <text evidence="7">The sequence shown here is derived from an EMBL/GenBank/DDBJ whole genome shotgun (WGS) entry which is preliminary data.</text>
</comment>
<keyword evidence="8" id="KW-1185">Reference proteome</keyword>
<dbReference type="InterPro" id="IPR013324">
    <property type="entry name" value="RNA_pol_sigma_r3/r4-like"/>
</dbReference>
<dbReference type="PANTHER" id="PTHR43133">
    <property type="entry name" value="RNA POLYMERASE ECF-TYPE SIGMA FACTO"/>
    <property type="match status" value="1"/>
</dbReference>
<dbReference type="RefSeq" id="WP_388312050.1">
    <property type="nucleotide sequence ID" value="NZ_JBIBDZ010000019.1"/>
</dbReference>
<sequence>MSAPGPQPGLGDGRAIWRRRPHEAARRRVDEEFSAFYRAHMRPLTLFLIHQGASAALAADVAQETMIKALQRWQELREPRAWIHTVASRDLVRAVARVEEPADPLPELAPPNLRIDAIQEWETRHHVVRVVSALPPRQRQVLAWTLSGFTPKEIAEQLGTTPEAVRASLMKARRAVAFHFDGGEEGQ</sequence>
<dbReference type="InterPro" id="IPR007627">
    <property type="entry name" value="RNA_pol_sigma70_r2"/>
</dbReference>
<dbReference type="InterPro" id="IPR000792">
    <property type="entry name" value="Tscrpt_reg_LuxR_C"/>
</dbReference>
<dbReference type="PANTHER" id="PTHR43133:SF52">
    <property type="entry name" value="ECF RNA POLYMERASE SIGMA FACTOR SIGL"/>
    <property type="match status" value="1"/>
</dbReference>
<keyword evidence="5" id="KW-0804">Transcription</keyword>
<keyword evidence="3" id="KW-0731">Sigma factor</keyword>
<proteinExistence type="inferred from homology"/>
<dbReference type="Gene3D" id="1.10.10.10">
    <property type="entry name" value="Winged helix-like DNA-binding domain superfamily/Winged helix DNA-binding domain"/>
    <property type="match status" value="1"/>
</dbReference>
<dbReference type="SMART" id="SM00421">
    <property type="entry name" value="HTH_LUXR"/>
    <property type="match status" value="1"/>
</dbReference>